<dbReference type="SUPFAM" id="SSF52499">
    <property type="entry name" value="Isochorismatase-like hydrolases"/>
    <property type="match status" value="1"/>
</dbReference>
<name>A0AAF0CQG8_9BACT</name>
<reference evidence="3" key="1">
    <citation type="submission" date="2023-03" db="EMBL/GenBank/DDBJ databases">
        <title>Lomoglobus Profundus gen. nov., sp. nov., a novel member of the phylum Verrucomicrobia, isolated from deep-marine sediment of South China Sea.</title>
        <authorList>
            <person name="Ahmad T."/>
            <person name="Ishaq S.E."/>
            <person name="Wang F."/>
        </authorList>
    </citation>
    <scope>NUCLEOTIDE SEQUENCE</scope>
    <source>
        <strain evidence="3">LMO-M01</strain>
    </source>
</reference>
<keyword evidence="1 3" id="KW-0378">Hydrolase</keyword>
<accession>A0AAF0CQG8</accession>
<evidence type="ECO:0000256" key="1">
    <source>
        <dbReference type="ARBA" id="ARBA00022801"/>
    </source>
</evidence>
<organism evidence="3 4">
    <name type="scientific">Synoicihabitans lomoniglobus</name>
    <dbReference type="NCBI Taxonomy" id="2909285"/>
    <lineage>
        <taxon>Bacteria</taxon>
        <taxon>Pseudomonadati</taxon>
        <taxon>Verrucomicrobiota</taxon>
        <taxon>Opitutia</taxon>
        <taxon>Opitutales</taxon>
        <taxon>Opitutaceae</taxon>
        <taxon>Synoicihabitans</taxon>
    </lineage>
</organism>
<dbReference type="InterPro" id="IPR050272">
    <property type="entry name" value="Isochorismatase-like_hydrls"/>
</dbReference>
<dbReference type="Proteomes" id="UP001218638">
    <property type="component" value="Chromosome"/>
</dbReference>
<dbReference type="InterPro" id="IPR000868">
    <property type="entry name" value="Isochorismatase-like_dom"/>
</dbReference>
<dbReference type="Gene3D" id="3.40.50.850">
    <property type="entry name" value="Isochorismatase-like"/>
    <property type="match status" value="1"/>
</dbReference>
<dbReference type="PANTHER" id="PTHR43540">
    <property type="entry name" value="PEROXYUREIDOACRYLATE/UREIDOACRYLATE AMIDOHYDROLASE-RELATED"/>
    <property type="match status" value="1"/>
</dbReference>
<feature type="domain" description="Isochorismatase-like" evidence="2">
    <location>
        <begin position="34"/>
        <end position="227"/>
    </location>
</feature>
<protein>
    <submittedName>
        <fullName evidence="3">Cysteine hydrolase</fullName>
    </submittedName>
</protein>
<evidence type="ECO:0000313" key="4">
    <source>
        <dbReference type="Proteomes" id="UP001218638"/>
    </source>
</evidence>
<dbReference type="KEGG" id="slom:PXH66_04845"/>
<dbReference type="Pfam" id="PF00857">
    <property type="entry name" value="Isochorismatase"/>
    <property type="match status" value="1"/>
</dbReference>
<dbReference type="EMBL" id="CP119075">
    <property type="protein sequence ID" value="WED66172.1"/>
    <property type="molecule type" value="Genomic_DNA"/>
</dbReference>
<dbReference type="GO" id="GO:0016787">
    <property type="term" value="F:hydrolase activity"/>
    <property type="evidence" value="ECO:0007669"/>
    <property type="project" value="UniProtKB-KW"/>
</dbReference>
<evidence type="ECO:0000313" key="3">
    <source>
        <dbReference type="EMBL" id="WED66172.1"/>
    </source>
</evidence>
<dbReference type="RefSeq" id="WP_330928427.1">
    <property type="nucleotide sequence ID" value="NZ_CP119075.1"/>
</dbReference>
<gene>
    <name evidence="3" type="ORF">PXH66_04845</name>
</gene>
<proteinExistence type="predicted"/>
<keyword evidence="4" id="KW-1185">Reference proteome</keyword>
<dbReference type="PANTHER" id="PTHR43540:SF1">
    <property type="entry name" value="ISOCHORISMATASE HYDROLASE"/>
    <property type="match status" value="1"/>
</dbReference>
<dbReference type="CDD" id="cd00431">
    <property type="entry name" value="cysteine_hydrolases"/>
    <property type="match status" value="1"/>
</dbReference>
<sequence length="250" mass="27694">METPTPTPDPLRPIYRKSFVQTADHFQNLAHHHTALLCIDMQYLDAADGYGLFKNDGSSPVSAEGRDYYFKQLNERVLPNVHQLQNCFRRHALEVIHVRIQALTRDGRDRSKGHKRLNLLAAPGSGDACFLEAVAPRGDEIIINKTASGVFSSTNLHYVLNNMGIEALFVVGVYTNECVETTVRDACDLGYLVTMVEDGCTTVTPELHQASIATLRNRYCRIVTTDEAIADIERYAEPSGPDTGADVDAI</sequence>
<dbReference type="AlphaFoldDB" id="A0AAF0CQG8"/>
<evidence type="ECO:0000259" key="2">
    <source>
        <dbReference type="Pfam" id="PF00857"/>
    </source>
</evidence>
<dbReference type="InterPro" id="IPR036380">
    <property type="entry name" value="Isochorismatase-like_sf"/>
</dbReference>